<dbReference type="InterPro" id="IPR018028">
    <property type="entry name" value="Catalase"/>
</dbReference>
<reference evidence="15" key="1">
    <citation type="journal article" date="2019" name="Int. J. Syst. Evol. Microbiol.">
        <title>The Global Catalogue of Microorganisms (GCM) 10K type strain sequencing project: providing services to taxonomists for standard genome sequencing and annotation.</title>
        <authorList>
            <consortium name="The Broad Institute Genomics Platform"/>
            <consortium name="The Broad Institute Genome Sequencing Center for Infectious Disease"/>
            <person name="Wu L."/>
            <person name="Ma J."/>
        </authorList>
    </citation>
    <scope>NUCLEOTIDE SEQUENCE [LARGE SCALE GENOMIC DNA]</scope>
    <source>
        <strain evidence="15">JCM 31319</strain>
    </source>
</reference>
<dbReference type="RefSeq" id="WP_377528954.1">
    <property type="nucleotide sequence ID" value="NZ_JBHTLD010000142.1"/>
</dbReference>
<dbReference type="Gene3D" id="2.40.180.10">
    <property type="entry name" value="Catalase core domain"/>
    <property type="match status" value="1"/>
</dbReference>
<gene>
    <name evidence="14" type="ORF">ACFQ2O_14590</name>
</gene>
<name>A0ABW3SRY9_9BACT</name>
<dbReference type="Pfam" id="PF06628">
    <property type="entry name" value="Catalase-rel"/>
    <property type="match status" value="1"/>
</dbReference>
<keyword evidence="9" id="KW-0560">Oxidoreductase</keyword>
<evidence type="ECO:0000256" key="9">
    <source>
        <dbReference type="ARBA" id="ARBA00023002"/>
    </source>
</evidence>
<evidence type="ECO:0000256" key="1">
    <source>
        <dbReference type="ARBA" id="ARBA00001971"/>
    </source>
</evidence>
<evidence type="ECO:0000256" key="10">
    <source>
        <dbReference type="ARBA" id="ARBA00023004"/>
    </source>
</evidence>
<evidence type="ECO:0000256" key="12">
    <source>
        <dbReference type="SAM" id="SignalP"/>
    </source>
</evidence>
<feature type="domain" description="Catalase core" evidence="13">
    <location>
        <begin position="35"/>
        <end position="418"/>
    </location>
</feature>
<feature type="chain" id="PRO_5045732892" description="Catalase" evidence="12">
    <location>
        <begin position="30"/>
        <end position="517"/>
    </location>
</feature>
<evidence type="ECO:0000256" key="5">
    <source>
        <dbReference type="ARBA" id="ARBA00014132"/>
    </source>
</evidence>
<evidence type="ECO:0000313" key="15">
    <source>
        <dbReference type="Proteomes" id="UP001597094"/>
    </source>
</evidence>
<evidence type="ECO:0000256" key="6">
    <source>
        <dbReference type="ARBA" id="ARBA00022559"/>
    </source>
</evidence>
<dbReference type="InterPro" id="IPR010582">
    <property type="entry name" value="Catalase_immune_responsive"/>
</dbReference>
<accession>A0ABW3SRY9</accession>
<dbReference type="InterPro" id="IPR024711">
    <property type="entry name" value="Catalase_clade1/3"/>
</dbReference>
<evidence type="ECO:0000256" key="4">
    <source>
        <dbReference type="ARBA" id="ARBA00012314"/>
    </source>
</evidence>
<dbReference type="Pfam" id="PF00199">
    <property type="entry name" value="Catalase"/>
    <property type="match status" value="1"/>
</dbReference>
<dbReference type="PROSITE" id="PS00437">
    <property type="entry name" value="CATALASE_1"/>
    <property type="match status" value="1"/>
</dbReference>
<evidence type="ECO:0000256" key="8">
    <source>
        <dbReference type="ARBA" id="ARBA00022723"/>
    </source>
</evidence>
<keyword evidence="12" id="KW-0732">Signal</keyword>
<dbReference type="PANTHER" id="PTHR11465:SF23">
    <property type="entry name" value="CATALASE-2"/>
    <property type="match status" value="1"/>
</dbReference>
<dbReference type="InterPro" id="IPR002226">
    <property type="entry name" value="Catalase_haem_BS"/>
</dbReference>
<dbReference type="PROSITE" id="PS51402">
    <property type="entry name" value="CATALASE_3"/>
    <property type="match status" value="1"/>
</dbReference>
<keyword evidence="10" id="KW-0408">Iron</keyword>
<sequence>AVNKSIYTYMLRKTLLLLSLMVCGQLTFAQQKTLTTNTGAPVGNNQSSKTAGENGPVLLEDVHLIEKLATFDRERIPERVVHARGVGAHGEFESYGDFSKYTKASLFNSKGKKTPVFTRISTVVHEQGSPETLRDPRGFAVKFYTDQGNYDLVGNNMPVFFIRDAIKFPDMVHAFKPSPVYNRQDQNRVFDFFSNVPEATNMFTYLYQDLGTPANLRQIDGFGVHAFKWVNAQGEVTYVKYKWTSLQGVKSFSAEEAAQMQAKNHSHATADLYENINKGNFPSWELSVQLLKPEDLDKFDFNPLDPTKIWPESVAPSMAIGKMTLNRVPDNFFETVEQAAFAPATLVPGIEPSEDKLLQGRVFSYMDTQRYRLGGNFQRIPVNAPLAEVNNFNQNGVSSNRATKSDVNYQPSMTQPTFVDDSQYNYSTRKIDAETMQRVISKQNNFKQAGELYRSLSKTEKEHLISNLAGDLGQVKNKDVVNKMVSYFYQADADYGNRLIKALKLNKNDVVALIASK</sequence>
<evidence type="ECO:0000256" key="7">
    <source>
        <dbReference type="ARBA" id="ARBA00022617"/>
    </source>
</evidence>
<keyword evidence="15" id="KW-1185">Reference proteome</keyword>
<evidence type="ECO:0000256" key="11">
    <source>
        <dbReference type="ARBA" id="ARBA00023324"/>
    </source>
</evidence>
<dbReference type="Proteomes" id="UP001597094">
    <property type="component" value="Unassembled WGS sequence"/>
</dbReference>
<keyword evidence="11" id="KW-0376">Hydrogen peroxide</keyword>
<organism evidence="14 15">
    <name type="scientific">Pontibacter rugosus</name>
    <dbReference type="NCBI Taxonomy" id="1745966"/>
    <lineage>
        <taxon>Bacteria</taxon>
        <taxon>Pseudomonadati</taxon>
        <taxon>Bacteroidota</taxon>
        <taxon>Cytophagia</taxon>
        <taxon>Cytophagales</taxon>
        <taxon>Hymenobacteraceae</taxon>
        <taxon>Pontibacter</taxon>
    </lineage>
</organism>
<dbReference type="InterPro" id="IPR020835">
    <property type="entry name" value="Catalase_sf"/>
</dbReference>
<keyword evidence="6" id="KW-0575">Peroxidase</keyword>
<feature type="non-terminal residue" evidence="14">
    <location>
        <position position="1"/>
    </location>
</feature>
<evidence type="ECO:0000256" key="2">
    <source>
        <dbReference type="ARBA" id="ARBA00002974"/>
    </source>
</evidence>
<protein>
    <recommendedName>
        <fullName evidence="5">Catalase</fullName>
        <ecNumber evidence="4">1.11.1.6</ecNumber>
    </recommendedName>
</protein>
<dbReference type="SMART" id="SM01060">
    <property type="entry name" value="Catalase"/>
    <property type="match status" value="1"/>
</dbReference>
<dbReference type="PANTHER" id="PTHR11465">
    <property type="entry name" value="CATALASE"/>
    <property type="match status" value="1"/>
</dbReference>
<comment type="cofactor">
    <cofactor evidence="1">
        <name>heme</name>
        <dbReference type="ChEBI" id="CHEBI:30413"/>
    </cofactor>
</comment>
<comment type="function">
    <text evidence="2">Decomposes hydrogen peroxide into water and oxygen; serves to protect cells from the toxic effects of hydrogen peroxide.</text>
</comment>
<dbReference type="InterPro" id="IPR011614">
    <property type="entry name" value="Catalase_core"/>
</dbReference>
<proteinExistence type="inferred from homology"/>
<comment type="similarity">
    <text evidence="3">Belongs to the catalase family.</text>
</comment>
<feature type="signal peptide" evidence="12">
    <location>
        <begin position="1"/>
        <end position="29"/>
    </location>
</feature>
<evidence type="ECO:0000259" key="13">
    <source>
        <dbReference type="SMART" id="SM01060"/>
    </source>
</evidence>
<evidence type="ECO:0000256" key="3">
    <source>
        <dbReference type="ARBA" id="ARBA00005329"/>
    </source>
</evidence>
<dbReference type="EC" id="1.11.1.6" evidence="4"/>
<dbReference type="SUPFAM" id="SSF56634">
    <property type="entry name" value="Heme-dependent catalase-like"/>
    <property type="match status" value="1"/>
</dbReference>
<evidence type="ECO:0000313" key="14">
    <source>
        <dbReference type="EMBL" id="MFD1187443.1"/>
    </source>
</evidence>
<dbReference type="EMBL" id="JBHTLD010000142">
    <property type="protein sequence ID" value="MFD1187443.1"/>
    <property type="molecule type" value="Genomic_DNA"/>
</dbReference>
<dbReference type="PRINTS" id="PR00067">
    <property type="entry name" value="CATALASE"/>
</dbReference>
<dbReference type="CDD" id="cd08154">
    <property type="entry name" value="catalase_clade_1"/>
    <property type="match status" value="1"/>
</dbReference>
<comment type="caution">
    <text evidence="14">The sequence shown here is derived from an EMBL/GenBank/DDBJ whole genome shotgun (WGS) entry which is preliminary data.</text>
</comment>
<dbReference type="PIRSF" id="PIRSF038928">
    <property type="entry name" value="Catalase_clade1-3"/>
    <property type="match status" value="1"/>
</dbReference>
<keyword evidence="8" id="KW-0479">Metal-binding</keyword>
<keyword evidence="7" id="KW-0349">Heme</keyword>